<evidence type="ECO:0000313" key="1">
    <source>
        <dbReference type="EMBL" id="VYT71480.1"/>
    </source>
</evidence>
<sequence>MNDVYKKLNANKIVSSLSQSEGWSTTKKIAKNLRNLNTVERGIGGFGKTIGGVFN</sequence>
<reference evidence="1" key="1">
    <citation type="submission" date="2019-11" db="EMBL/GenBank/DDBJ databases">
        <authorList>
            <person name="Feng L."/>
        </authorList>
    </citation>
    <scope>NUCLEOTIDE SEQUENCE</scope>
    <source>
        <strain evidence="1">SsimulansLFYP27</strain>
    </source>
</reference>
<dbReference type="AlphaFoldDB" id="A0A6N2Z0W7"/>
<dbReference type="EMBL" id="CACRUO010000012">
    <property type="protein sequence ID" value="VYT71480.1"/>
    <property type="molecule type" value="Genomic_DNA"/>
</dbReference>
<accession>A0A6N2Z0W7</accession>
<protein>
    <submittedName>
        <fullName evidence="1">Uncharacterized protein</fullName>
    </submittedName>
</protein>
<dbReference type="RefSeq" id="WP_156666426.1">
    <property type="nucleotide sequence ID" value="NZ_CACRUO010000012.1"/>
</dbReference>
<organism evidence="1">
    <name type="scientific">Staphylococcus simulans</name>
    <dbReference type="NCBI Taxonomy" id="1286"/>
    <lineage>
        <taxon>Bacteria</taxon>
        <taxon>Bacillati</taxon>
        <taxon>Bacillota</taxon>
        <taxon>Bacilli</taxon>
        <taxon>Bacillales</taxon>
        <taxon>Staphylococcaceae</taxon>
        <taxon>Staphylococcus</taxon>
    </lineage>
</organism>
<gene>
    <name evidence="1" type="ORF">SSLFYP27_00048</name>
</gene>
<name>A0A6N2Z0W7_STASI</name>
<proteinExistence type="predicted"/>